<dbReference type="PANTHER" id="PTHR24159:SF5">
    <property type="entry name" value="ANK_REP_REGION DOMAIN-CONTAINING PROTEIN"/>
    <property type="match status" value="1"/>
</dbReference>
<dbReference type="PANTHER" id="PTHR24159">
    <property type="match status" value="1"/>
</dbReference>
<comment type="caution">
    <text evidence="1">The sequence shown here is derived from an EMBL/GenBank/DDBJ whole genome shotgun (WGS) entry which is preliminary data.</text>
</comment>
<evidence type="ECO:0000313" key="1">
    <source>
        <dbReference type="EMBL" id="KAK8899216.1"/>
    </source>
</evidence>
<evidence type="ECO:0008006" key="3">
    <source>
        <dbReference type="Google" id="ProtNLM"/>
    </source>
</evidence>
<proteinExistence type="predicted"/>
<gene>
    <name evidence="1" type="ORF">M9Y10_001521</name>
</gene>
<dbReference type="SUPFAM" id="SSF48403">
    <property type="entry name" value="Ankyrin repeat"/>
    <property type="match status" value="1"/>
</dbReference>
<reference evidence="1 2" key="1">
    <citation type="submission" date="2024-04" db="EMBL/GenBank/DDBJ databases">
        <title>Tritrichomonas musculus Genome.</title>
        <authorList>
            <person name="Alves-Ferreira E."/>
            <person name="Grigg M."/>
            <person name="Lorenzi H."/>
            <person name="Galac M."/>
        </authorList>
    </citation>
    <scope>NUCLEOTIDE SEQUENCE [LARGE SCALE GENOMIC DNA]</scope>
    <source>
        <strain evidence="1 2">EAF2021</strain>
    </source>
</reference>
<dbReference type="InterPro" id="IPR036770">
    <property type="entry name" value="Ankyrin_rpt-contain_sf"/>
</dbReference>
<name>A0ABR2L773_9EUKA</name>
<protein>
    <recommendedName>
        <fullName evidence="3">DUF3447 domain-containing protein</fullName>
    </recommendedName>
</protein>
<dbReference type="EMBL" id="JAPFFF010000001">
    <property type="protein sequence ID" value="KAK8899216.1"/>
    <property type="molecule type" value="Genomic_DNA"/>
</dbReference>
<keyword evidence="2" id="KW-1185">Reference proteome</keyword>
<accession>A0ABR2L773</accession>
<sequence length="367" mass="43770">MKSQVFIQEFITKYNQIEELLIPFFDDEKFNDENFGNIVSLFEKLKIRENNNELKSVLRLISAISRNHHRTPNFFGKIKRILNYFKEEIHQNFSNFEIFNIFSKDKRILLTLFEEKILIPDKTIVLLSSTREKHQQFDYPSYFSPEFQNGKEKVEADSQIFNEKREVGENDDYLCQLIRDDSLEEFITYSSQTNIQLSTTVKKSIFETNSFLLENQPSLIEYSAFFGSIQIMRYLQLNHVDLSPSLWLYAIHGRNPEMIHFLEENRVKPEDSTFKQCLIESIKCHHNDLSKYIKDNLLQNQEESSSHDVVLQCLKYYNFIYLQDEINEVSKIFYDTNVFYEFCKYDYCSIVQFLLSVQDLNIKSIII</sequence>
<evidence type="ECO:0000313" key="2">
    <source>
        <dbReference type="Proteomes" id="UP001470230"/>
    </source>
</evidence>
<organism evidence="1 2">
    <name type="scientific">Tritrichomonas musculus</name>
    <dbReference type="NCBI Taxonomy" id="1915356"/>
    <lineage>
        <taxon>Eukaryota</taxon>
        <taxon>Metamonada</taxon>
        <taxon>Parabasalia</taxon>
        <taxon>Tritrichomonadida</taxon>
        <taxon>Tritrichomonadidae</taxon>
        <taxon>Tritrichomonas</taxon>
    </lineage>
</organism>
<dbReference type="Proteomes" id="UP001470230">
    <property type="component" value="Unassembled WGS sequence"/>
</dbReference>